<reference evidence="3" key="1">
    <citation type="submission" date="2020-05" db="EMBL/GenBank/DDBJ databases">
        <authorList>
            <person name="Chiriac C."/>
            <person name="Salcher M."/>
            <person name="Ghai R."/>
            <person name="Kavagutti S V."/>
        </authorList>
    </citation>
    <scope>NUCLEOTIDE SEQUENCE</scope>
</reference>
<organism evidence="3">
    <name type="scientific">uncultured Caudovirales phage</name>
    <dbReference type="NCBI Taxonomy" id="2100421"/>
    <lineage>
        <taxon>Viruses</taxon>
        <taxon>Duplodnaviria</taxon>
        <taxon>Heunggongvirae</taxon>
        <taxon>Uroviricota</taxon>
        <taxon>Caudoviricetes</taxon>
        <taxon>Peduoviridae</taxon>
        <taxon>Maltschvirus</taxon>
        <taxon>Maltschvirus maltsch</taxon>
    </lineage>
</organism>
<sequence>MFGIPCPASAEFTYVNLGAAADDNVATITYKNDAGTTIGVLTLTYVGTTNNILTITRTT</sequence>
<proteinExistence type="predicted"/>
<protein>
    <submittedName>
        <fullName evidence="3">Uncharacterized protein</fullName>
    </submittedName>
</protein>
<evidence type="ECO:0000313" key="3">
    <source>
        <dbReference type="EMBL" id="CAB4198060.1"/>
    </source>
</evidence>
<gene>
    <name evidence="2" type="ORF">UFOVP1225_7</name>
    <name evidence="3" type="ORF">UFOVP1319_49</name>
    <name evidence="4" type="ORF">UFOVP1591_7</name>
    <name evidence="1" type="ORF">UFOVP478_32</name>
</gene>
<evidence type="ECO:0000313" key="2">
    <source>
        <dbReference type="EMBL" id="CAB4191025.1"/>
    </source>
</evidence>
<dbReference type="EMBL" id="LR796462">
    <property type="protein sequence ID" value="CAB4146286.1"/>
    <property type="molecule type" value="Genomic_DNA"/>
</dbReference>
<accession>A0A6J5RKP2</accession>
<name>A0A6J5RKP2_9CAUD</name>
<evidence type="ECO:0000313" key="4">
    <source>
        <dbReference type="EMBL" id="CAB4217075.1"/>
    </source>
</evidence>
<dbReference type="EMBL" id="LR797445">
    <property type="protein sequence ID" value="CAB4217075.1"/>
    <property type="molecule type" value="Genomic_DNA"/>
</dbReference>
<evidence type="ECO:0000313" key="1">
    <source>
        <dbReference type="EMBL" id="CAB4146286.1"/>
    </source>
</evidence>
<dbReference type="EMBL" id="LR797173">
    <property type="protein sequence ID" value="CAB4191025.1"/>
    <property type="molecule type" value="Genomic_DNA"/>
</dbReference>
<dbReference type="EMBL" id="LR797255">
    <property type="protein sequence ID" value="CAB4198060.1"/>
    <property type="molecule type" value="Genomic_DNA"/>
</dbReference>